<keyword evidence="6 9" id="KW-0812">Transmembrane</keyword>
<keyword evidence="7 9" id="KW-1133">Transmembrane helix</keyword>
<evidence type="ECO:0000313" key="10">
    <source>
        <dbReference type="EMBL" id="RJX75302.1"/>
    </source>
</evidence>
<dbReference type="InterPro" id="IPR001851">
    <property type="entry name" value="ABC_transp_permease"/>
</dbReference>
<keyword evidence="4" id="KW-1003">Cell membrane</keyword>
<keyword evidence="5" id="KW-0997">Cell inner membrane</keyword>
<feature type="transmembrane region" description="Helical" evidence="9">
    <location>
        <begin position="104"/>
        <end position="125"/>
    </location>
</feature>
<organism evidence="10 11">
    <name type="scientific">Vibrio sinensis</name>
    <dbReference type="NCBI Taxonomy" id="2302434"/>
    <lineage>
        <taxon>Bacteria</taxon>
        <taxon>Pseudomonadati</taxon>
        <taxon>Pseudomonadota</taxon>
        <taxon>Gammaproteobacteria</taxon>
        <taxon>Vibrionales</taxon>
        <taxon>Vibrionaceae</taxon>
        <taxon>Vibrio</taxon>
    </lineage>
</organism>
<evidence type="ECO:0000256" key="4">
    <source>
        <dbReference type="ARBA" id="ARBA00022475"/>
    </source>
</evidence>
<proteinExistence type="inferred from homology"/>
<evidence type="ECO:0000256" key="1">
    <source>
        <dbReference type="ARBA" id="ARBA00004429"/>
    </source>
</evidence>
<feature type="transmembrane region" description="Helical" evidence="9">
    <location>
        <begin position="61"/>
        <end position="92"/>
    </location>
</feature>
<gene>
    <name evidence="10" type="ORF">DZ860_01065</name>
</gene>
<dbReference type="GO" id="GO:0005886">
    <property type="term" value="C:plasma membrane"/>
    <property type="evidence" value="ECO:0007669"/>
    <property type="project" value="UniProtKB-SubCell"/>
</dbReference>
<feature type="transmembrane region" description="Helical" evidence="9">
    <location>
        <begin position="251"/>
        <end position="271"/>
    </location>
</feature>
<dbReference type="PANTHER" id="PTHR32196:SF21">
    <property type="entry name" value="ABC TRANSPORTER PERMEASE PROTEIN YPHD-RELATED"/>
    <property type="match status" value="1"/>
</dbReference>
<evidence type="ECO:0000256" key="9">
    <source>
        <dbReference type="SAM" id="Phobius"/>
    </source>
</evidence>
<evidence type="ECO:0000256" key="7">
    <source>
        <dbReference type="ARBA" id="ARBA00022989"/>
    </source>
</evidence>
<dbReference type="PANTHER" id="PTHR32196">
    <property type="entry name" value="ABC TRANSPORTER PERMEASE PROTEIN YPHD-RELATED-RELATED"/>
    <property type="match status" value="1"/>
</dbReference>
<reference evidence="10 11" key="1">
    <citation type="submission" date="2018-08" db="EMBL/GenBank/DDBJ databases">
        <title>Vibrio isolated from the Eastern China Marginal Seas.</title>
        <authorList>
            <person name="Li Y."/>
        </authorList>
    </citation>
    <scope>NUCLEOTIDE SEQUENCE [LARGE SCALE GENOMIC DNA]</scope>
    <source>
        <strain evidence="10 11">BEI233</strain>
    </source>
</reference>
<dbReference type="EMBL" id="QVMU01000001">
    <property type="protein sequence ID" value="RJX75302.1"/>
    <property type="molecule type" value="Genomic_DNA"/>
</dbReference>
<keyword evidence="11" id="KW-1185">Reference proteome</keyword>
<feature type="transmembrane region" description="Helical" evidence="9">
    <location>
        <begin position="21"/>
        <end position="41"/>
    </location>
</feature>
<dbReference type="Pfam" id="PF02653">
    <property type="entry name" value="BPD_transp_2"/>
    <property type="match status" value="1"/>
</dbReference>
<evidence type="ECO:0000256" key="6">
    <source>
        <dbReference type="ARBA" id="ARBA00022692"/>
    </source>
</evidence>
<dbReference type="Proteomes" id="UP000273252">
    <property type="component" value="Unassembled WGS sequence"/>
</dbReference>
<comment type="caution">
    <text evidence="10">The sequence shown here is derived from an EMBL/GenBank/DDBJ whole genome shotgun (WGS) entry which is preliminary data.</text>
</comment>
<comment type="similarity">
    <text evidence="2">Belongs to the binding-protein-dependent transport system permease family. AraH/RbsC subfamily.</text>
</comment>
<evidence type="ECO:0000256" key="8">
    <source>
        <dbReference type="ARBA" id="ARBA00023136"/>
    </source>
</evidence>
<feature type="transmembrane region" description="Helical" evidence="9">
    <location>
        <begin position="303"/>
        <end position="323"/>
    </location>
</feature>
<accession>A0A3A6RDV8</accession>
<evidence type="ECO:0000313" key="11">
    <source>
        <dbReference type="Proteomes" id="UP000273252"/>
    </source>
</evidence>
<dbReference type="NCBIfam" id="NF007252">
    <property type="entry name" value="PRK09699.1"/>
    <property type="match status" value="1"/>
</dbReference>
<name>A0A3A6RDV8_9VIBR</name>
<evidence type="ECO:0000256" key="5">
    <source>
        <dbReference type="ARBA" id="ARBA00022519"/>
    </source>
</evidence>
<feature type="transmembrane region" description="Helical" evidence="9">
    <location>
        <begin position="278"/>
        <end position="297"/>
    </location>
</feature>
<dbReference type="RefSeq" id="WP_120029058.1">
    <property type="nucleotide sequence ID" value="NZ_QVMU01000001.1"/>
</dbReference>
<protein>
    <submittedName>
        <fullName evidence="10">D-allose ABC transporter permease</fullName>
    </submittedName>
</protein>
<evidence type="ECO:0000256" key="2">
    <source>
        <dbReference type="ARBA" id="ARBA00007942"/>
    </source>
</evidence>
<comment type="subcellular location">
    <subcellularLocation>
        <location evidence="1">Cell inner membrane</location>
        <topology evidence="1">Multi-pass membrane protein</topology>
    </subcellularLocation>
</comment>
<feature type="transmembrane region" description="Helical" evidence="9">
    <location>
        <begin position="167"/>
        <end position="192"/>
    </location>
</feature>
<keyword evidence="3" id="KW-0813">Transport</keyword>
<sequence>MGIAKLENNKKSTKDVNFGDLWGKYGTFGILILMIVIFGLSSPQYFLTSNNITQIFTQSSVNVLIGMGVFFAILIAGIDLSVGSILAFAGMVTAKLMIAGVDPILAAIIGGIFVGGLLGAINGALVNYTGLHPFIITLGTNAIFRGATLIISDANSVYGFPYDFVQIFAGTFLGIPTPVILALFVAGLLWFLTTKTRLGRNIYALGGNAESAHYSGINVKKHTMIVFIISGVCAGLAGVVTTARLGSAEPLAGTGFETYAIASAIIGGTSFFGGKGRVLSVVIGGLIIGTINNGLNILQVQTYYQLVVMGGLIIAAVALDRFFSAKDKK</sequence>
<dbReference type="CDD" id="cd06579">
    <property type="entry name" value="TM_PBP1_transp_AraH_like"/>
    <property type="match status" value="1"/>
</dbReference>
<dbReference type="OrthoDB" id="8843934at2"/>
<dbReference type="AlphaFoldDB" id="A0A3A6RDV8"/>
<feature type="transmembrane region" description="Helical" evidence="9">
    <location>
        <begin position="224"/>
        <end position="245"/>
    </location>
</feature>
<keyword evidence="8 9" id="KW-0472">Membrane</keyword>
<evidence type="ECO:0000256" key="3">
    <source>
        <dbReference type="ARBA" id="ARBA00022448"/>
    </source>
</evidence>
<dbReference type="GO" id="GO:0022857">
    <property type="term" value="F:transmembrane transporter activity"/>
    <property type="evidence" value="ECO:0007669"/>
    <property type="project" value="InterPro"/>
</dbReference>